<gene>
    <name evidence="15" type="ORF">ABMA27_016347</name>
    <name evidence="14" type="ORF">ABMA28_016625</name>
</gene>
<evidence type="ECO:0000256" key="10">
    <source>
        <dbReference type="ARBA" id="ARBA00023136"/>
    </source>
</evidence>
<evidence type="ECO:0000256" key="6">
    <source>
        <dbReference type="ARBA" id="ARBA00022679"/>
    </source>
</evidence>
<dbReference type="EC" id="2.1.1.100" evidence="4 13"/>
<keyword evidence="16" id="KW-1185">Reference proteome</keyword>
<dbReference type="AlphaFoldDB" id="A0ABD0T567"/>
<dbReference type="PROSITE" id="PS51564">
    <property type="entry name" value="SAM_ICMT"/>
    <property type="match status" value="1"/>
</dbReference>
<evidence type="ECO:0000256" key="4">
    <source>
        <dbReference type="ARBA" id="ARBA00012151"/>
    </source>
</evidence>
<evidence type="ECO:0000313" key="15">
    <source>
        <dbReference type="EMBL" id="KAL0882801.1"/>
    </source>
</evidence>
<comment type="similarity">
    <text evidence="3 13">Belongs to the class VI-like SAM-binding methyltransferase superfamily. Isoprenylcysteine carboxyl methyltransferase family.</text>
</comment>
<evidence type="ECO:0000256" key="11">
    <source>
        <dbReference type="ARBA" id="ARBA00023572"/>
    </source>
</evidence>
<keyword evidence="9 13" id="KW-1133">Transmembrane helix</keyword>
<dbReference type="InterPro" id="IPR007269">
    <property type="entry name" value="ICMT_MeTrfase"/>
</dbReference>
<evidence type="ECO:0000256" key="2">
    <source>
        <dbReference type="ARBA" id="ARBA00004141"/>
    </source>
</evidence>
<dbReference type="GO" id="GO:0032259">
    <property type="term" value="P:methylation"/>
    <property type="evidence" value="ECO:0007669"/>
    <property type="project" value="UniProtKB-KW"/>
</dbReference>
<evidence type="ECO:0000256" key="8">
    <source>
        <dbReference type="ARBA" id="ARBA00022692"/>
    </source>
</evidence>
<reference evidence="16 17" key="1">
    <citation type="submission" date="2024-06" db="EMBL/GenBank/DDBJ databases">
        <title>A chromosome-level genome assembly of beet webworm, Loxostege sticticalis.</title>
        <authorList>
            <person name="Zhang Y."/>
        </authorList>
    </citation>
    <scope>NUCLEOTIDE SEQUENCE [LARGE SCALE GENOMIC DNA]</scope>
    <source>
        <strain evidence="15">AQ026</strain>
        <strain evidence="14">AQ028</strain>
        <tissue evidence="14">Male pupae</tissue>
        <tissue evidence="15">Whole body</tissue>
    </source>
</reference>
<evidence type="ECO:0000256" key="5">
    <source>
        <dbReference type="ARBA" id="ARBA00022603"/>
    </source>
</evidence>
<dbReference type="PANTHER" id="PTHR12714">
    <property type="entry name" value="PROTEIN-S ISOPRENYLCYSTEINE O-METHYLTRANSFERASE"/>
    <property type="match status" value="1"/>
</dbReference>
<evidence type="ECO:0000256" key="1">
    <source>
        <dbReference type="ARBA" id="ARBA00001450"/>
    </source>
</evidence>
<evidence type="ECO:0000313" key="14">
    <source>
        <dbReference type="EMBL" id="KAL0838502.1"/>
    </source>
</evidence>
<dbReference type="InterPro" id="IPR025770">
    <property type="entry name" value="PPMT_MeTrfase"/>
</dbReference>
<evidence type="ECO:0000313" key="16">
    <source>
        <dbReference type="Proteomes" id="UP001549920"/>
    </source>
</evidence>
<comment type="catalytic activity">
    <reaction evidence="1 13">
        <text>[protein]-C-terminal S-[(2E,6E)-farnesyl]-L-cysteine + S-adenosyl-L-methionine = [protein]-C-terminal S-[(2E,6E)-farnesyl]-L-cysteine methyl ester + S-adenosyl-L-homocysteine</text>
        <dbReference type="Rhea" id="RHEA:21672"/>
        <dbReference type="Rhea" id="RHEA-COMP:12125"/>
        <dbReference type="Rhea" id="RHEA-COMP:12126"/>
        <dbReference type="ChEBI" id="CHEBI:57856"/>
        <dbReference type="ChEBI" id="CHEBI:59789"/>
        <dbReference type="ChEBI" id="CHEBI:90510"/>
        <dbReference type="ChEBI" id="CHEBI:90511"/>
        <dbReference type="EC" id="2.1.1.100"/>
    </reaction>
</comment>
<sequence length="309" mass="35320">MPQWCILDLIRMKNVCPAGRQALGCFLVSFLIFTTSFFSGSALGYTSELWALNYWGPALYFCLLNFILRYCYKGFTYEVSVRSAFLGTAFATGLYLATFENGLCVFGLYTMVLSMFHFSEFMAVALTNPKTLTIDSFILNHSLQYGVAAVSSWIEWAVEYYFFPDMKTYFWISGIGVAMCVGGEILRKSAMFTAKTNFNHTVQYVKRPDHQLVTHGVYALCRHPSYVGWFYWSIGTQITLLNPFCLVVYALASWTFFRERVYAEELTLLAFFGPQYSEYQTKVGTGLPFIQGHVPGNTAQDLRDDHWSY</sequence>
<evidence type="ECO:0000256" key="3">
    <source>
        <dbReference type="ARBA" id="ARBA00009140"/>
    </source>
</evidence>
<protein>
    <recommendedName>
        <fullName evidence="12 13">Protein-S-isoprenylcysteine O-methyltransferase</fullName>
        <ecNumber evidence="4 13">2.1.1.100</ecNumber>
    </recommendedName>
</protein>
<proteinExistence type="inferred from homology"/>
<feature type="transmembrane region" description="Helical" evidence="13">
    <location>
        <begin position="54"/>
        <end position="72"/>
    </location>
</feature>
<evidence type="ECO:0000256" key="13">
    <source>
        <dbReference type="RuleBase" id="RU362022"/>
    </source>
</evidence>
<keyword evidence="7 13" id="KW-0949">S-adenosyl-L-methionine</keyword>
<comment type="caution">
    <text evidence="14">The sequence shown here is derived from an EMBL/GenBank/DDBJ whole genome shotgun (WGS) entry which is preliminary data.</text>
</comment>
<feature type="transmembrane region" description="Helical" evidence="13">
    <location>
        <begin position="229"/>
        <end position="252"/>
    </location>
</feature>
<keyword evidence="6" id="KW-0808">Transferase</keyword>
<evidence type="ECO:0000313" key="17">
    <source>
        <dbReference type="Proteomes" id="UP001549921"/>
    </source>
</evidence>
<dbReference type="Gene3D" id="1.20.120.1630">
    <property type="match status" value="1"/>
</dbReference>
<name>A0ABD0T567_LOXSC</name>
<feature type="transmembrane region" description="Helical" evidence="13">
    <location>
        <begin position="21"/>
        <end position="42"/>
    </location>
</feature>
<keyword evidence="5 13" id="KW-0489">Methyltransferase</keyword>
<feature type="transmembrane region" description="Helical" evidence="13">
    <location>
        <begin position="168"/>
        <end position="186"/>
    </location>
</feature>
<comment type="function">
    <text evidence="11">Catalyzes the post-translational methylation of isoprenylated C-terminal cysteine residues.</text>
</comment>
<accession>A0ABD0T567</accession>
<organism evidence="14 17">
    <name type="scientific">Loxostege sticticalis</name>
    <name type="common">Beet webworm moth</name>
    <dbReference type="NCBI Taxonomy" id="481309"/>
    <lineage>
        <taxon>Eukaryota</taxon>
        <taxon>Metazoa</taxon>
        <taxon>Ecdysozoa</taxon>
        <taxon>Arthropoda</taxon>
        <taxon>Hexapoda</taxon>
        <taxon>Insecta</taxon>
        <taxon>Pterygota</taxon>
        <taxon>Neoptera</taxon>
        <taxon>Endopterygota</taxon>
        <taxon>Lepidoptera</taxon>
        <taxon>Glossata</taxon>
        <taxon>Ditrysia</taxon>
        <taxon>Pyraloidea</taxon>
        <taxon>Crambidae</taxon>
        <taxon>Pyraustinae</taxon>
        <taxon>Loxostege</taxon>
    </lineage>
</organism>
<dbReference type="PANTHER" id="PTHR12714:SF9">
    <property type="entry name" value="PROTEIN-S-ISOPRENYLCYSTEINE O-METHYLTRANSFERASE"/>
    <property type="match status" value="1"/>
</dbReference>
<keyword evidence="13" id="KW-0256">Endoplasmic reticulum</keyword>
<evidence type="ECO:0000256" key="9">
    <source>
        <dbReference type="ARBA" id="ARBA00022989"/>
    </source>
</evidence>
<dbReference type="Proteomes" id="UP001549920">
    <property type="component" value="Unassembled WGS sequence"/>
</dbReference>
<dbReference type="Proteomes" id="UP001549921">
    <property type="component" value="Unassembled WGS sequence"/>
</dbReference>
<dbReference type="EMBL" id="JBEUOH010000009">
    <property type="protein sequence ID" value="KAL0882801.1"/>
    <property type="molecule type" value="Genomic_DNA"/>
</dbReference>
<dbReference type="GO" id="GO:0005789">
    <property type="term" value="C:endoplasmic reticulum membrane"/>
    <property type="evidence" value="ECO:0007669"/>
    <property type="project" value="UniProtKB-SubCell"/>
</dbReference>
<dbReference type="EMBL" id="JBEDNZ010000009">
    <property type="protein sequence ID" value="KAL0838502.1"/>
    <property type="molecule type" value="Genomic_DNA"/>
</dbReference>
<evidence type="ECO:0000256" key="12">
    <source>
        <dbReference type="ARBA" id="ARBA00023656"/>
    </source>
</evidence>
<evidence type="ECO:0000256" key="7">
    <source>
        <dbReference type="ARBA" id="ARBA00022691"/>
    </source>
</evidence>
<comment type="subcellular location">
    <subcellularLocation>
        <location evidence="13">Endoplasmic reticulum membrane</location>
        <topology evidence="13">Multi-pass membrane protein</topology>
    </subcellularLocation>
    <subcellularLocation>
        <location evidence="2">Membrane</location>
        <topology evidence="2">Multi-pass membrane protein</topology>
    </subcellularLocation>
</comment>
<dbReference type="GO" id="GO:0004671">
    <property type="term" value="F:protein C-terminal S-isoprenylcysteine carboxyl O-methyltransferase activity"/>
    <property type="evidence" value="ECO:0007669"/>
    <property type="project" value="UniProtKB-EC"/>
</dbReference>
<dbReference type="Pfam" id="PF04140">
    <property type="entry name" value="ICMT"/>
    <property type="match status" value="1"/>
</dbReference>
<keyword evidence="8 13" id="KW-0812">Transmembrane</keyword>
<keyword evidence="10 13" id="KW-0472">Membrane</keyword>